<comment type="caution">
    <text evidence="10">The sequence shown here is derived from an EMBL/GenBank/DDBJ whole genome shotgun (WGS) entry which is preliminary data.</text>
</comment>
<comment type="subcellular location">
    <subcellularLocation>
        <location evidence="1">Membrane</location>
        <topology evidence="1">Multi-pass membrane protein</topology>
    </subcellularLocation>
</comment>
<dbReference type="Proteomes" id="UP000654922">
    <property type="component" value="Unassembled WGS sequence"/>
</dbReference>
<dbReference type="GO" id="GO:0022857">
    <property type="term" value="F:transmembrane transporter activity"/>
    <property type="evidence" value="ECO:0007669"/>
    <property type="project" value="InterPro"/>
</dbReference>
<dbReference type="GO" id="GO:0016020">
    <property type="term" value="C:membrane"/>
    <property type="evidence" value="ECO:0007669"/>
    <property type="project" value="UniProtKB-SubCell"/>
</dbReference>
<feature type="signal peptide" evidence="8">
    <location>
        <begin position="1"/>
        <end position="20"/>
    </location>
</feature>
<feature type="transmembrane region" description="Helical" evidence="7">
    <location>
        <begin position="407"/>
        <end position="429"/>
    </location>
</feature>
<dbReference type="SUPFAM" id="SSF103473">
    <property type="entry name" value="MFS general substrate transporter"/>
    <property type="match status" value="1"/>
</dbReference>
<evidence type="ECO:0000256" key="2">
    <source>
        <dbReference type="ARBA" id="ARBA00022448"/>
    </source>
</evidence>
<feature type="region of interest" description="Disordered" evidence="6">
    <location>
        <begin position="513"/>
        <end position="541"/>
    </location>
</feature>
<dbReference type="PANTHER" id="PTHR43791">
    <property type="entry name" value="PERMEASE-RELATED"/>
    <property type="match status" value="1"/>
</dbReference>
<evidence type="ECO:0000313" key="10">
    <source>
        <dbReference type="EMBL" id="KAF7164165.1"/>
    </source>
</evidence>
<dbReference type="EMBL" id="JACBAE010001335">
    <property type="protein sequence ID" value="KAF7164165.1"/>
    <property type="molecule type" value="Genomic_DNA"/>
</dbReference>
<dbReference type="PROSITE" id="PS50850">
    <property type="entry name" value="MFS"/>
    <property type="match status" value="1"/>
</dbReference>
<evidence type="ECO:0000256" key="4">
    <source>
        <dbReference type="ARBA" id="ARBA00022989"/>
    </source>
</evidence>
<evidence type="ECO:0000313" key="11">
    <source>
        <dbReference type="Proteomes" id="UP000654922"/>
    </source>
</evidence>
<feature type="domain" description="Major facilitator superfamily (MFS) profile" evidence="9">
    <location>
        <begin position="143"/>
        <end position="541"/>
    </location>
</feature>
<feature type="transmembrane region" description="Helical" evidence="7">
    <location>
        <begin position="177"/>
        <end position="196"/>
    </location>
</feature>
<gene>
    <name evidence="10" type="ORF">CNMCM5623_008855</name>
</gene>
<protein>
    <recommendedName>
        <fullName evidence="9">Major facilitator superfamily (MFS) profile domain-containing protein</fullName>
    </recommendedName>
</protein>
<dbReference type="AlphaFoldDB" id="A0A8H6UV49"/>
<feature type="transmembrane region" description="Helical" evidence="7">
    <location>
        <begin position="208"/>
        <end position="228"/>
    </location>
</feature>
<accession>A0A8H6UV49</accession>
<keyword evidence="8" id="KW-0732">Signal</keyword>
<keyword evidence="4 7" id="KW-1133">Transmembrane helix</keyword>
<evidence type="ECO:0000256" key="3">
    <source>
        <dbReference type="ARBA" id="ARBA00022692"/>
    </source>
</evidence>
<reference evidence="10" key="1">
    <citation type="submission" date="2020-06" db="EMBL/GenBank/DDBJ databases">
        <title>Draft genome sequences of strains closely related to Aspergillus parafelis and Aspergillus hiratsukae.</title>
        <authorList>
            <person name="Dos Santos R.A.C."/>
            <person name="Rivero-Menendez O."/>
            <person name="Steenwyk J.L."/>
            <person name="Mead M.E."/>
            <person name="Goldman G.H."/>
            <person name="Alastruey-Izquierdo A."/>
            <person name="Rokas A."/>
        </authorList>
    </citation>
    <scope>NUCLEOTIDE SEQUENCE</scope>
    <source>
        <strain evidence="10">CNM-CM5623</strain>
    </source>
</reference>
<evidence type="ECO:0000256" key="1">
    <source>
        <dbReference type="ARBA" id="ARBA00004141"/>
    </source>
</evidence>
<dbReference type="OrthoDB" id="2250022at2759"/>
<feature type="chain" id="PRO_5034031721" description="Major facilitator superfamily (MFS) profile domain-containing protein" evidence="8">
    <location>
        <begin position="21"/>
        <end position="541"/>
    </location>
</feature>
<name>A0A8H6UV49_9EURO</name>
<dbReference type="InterPro" id="IPR036259">
    <property type="entry name" value="MFS_trans_sf"/>
</dbReference>
<dbReference type="InterPro" id="IPR020846">
    <property type="entry name" value="MFS_dom"/>
</dbReference>
<keyword evidence="3 7" id="KW-0812">Transmembrane</keyword>
<dbReference type="InterPro" id="IPR011701">
    <property type="entry name" value="MFS"/>
</dbReference>
<keyword evidence="2" id="KW-0813">Transport</keyword>
<keyword evidence="5 7" id="KW-0472">Membrane</keyword>
<proteinExistence type="predicted"/>
<organism evidence="10 11">
    <name type="scientific">Aspergillus felis</name>
    <dbReference type="NCBI Taxonomy" id="1287682"/>
    <lineage>
        <taxon>Eukaryota</taxon>
        <taxon>Fungi</taxon>
        <taxon>Dikarya</taxon>
        <taxon>Ascomycota</taxon>
        <taxon>Pezizomycotina</taxon>
        <taxon>Eurotiomycetes</taxon>
        <taxon>Eurotiomycetidae</taxon>
        <taxon>Eurotiales</taxon>
        <taxon>Aspergillaceae</taxon>
        <taxon>Aspergillus</taxon>
        <taxon>Aspergillus subgen. Fumigati</taxon>
    </lineage>
</organism>
<dbReference type="PANTHER" id="PTHR43791:SF20">
    <property type="entry name" value="TRANSPORTER, PUTATIVE (AFU_ORTHOLOGUE AFUA_3G14670)-RELATED"/>
    <property type="match status" value="1"/>
</dbReference>
<dbReference type="Gene3D" id="1.20.1250.20">
    <property type="entry name" value="MFS general substrate transporter like domains"/>
    <property type="match status" value="1"/>
</dbReference>
<evidence type="ECO:0000259" key="9">
    <source>
        <dbReference type="PROSITE" id="PS50850"/>
    </source>
</evidence>
<feature type="transmembrane region" description="Helical" evidence="7">
    <location>
        <begin position="269"/>
        <end position="291"/>
    </location>
</feature>
<feature type="transmembrane region" description="Helical" evidence="7">
    <location>
        <begin position="375"/>
        <end position="395"/>
    </location>
</feature>
<evidence type="ECO:0000256" key="6">
    <source>
        <dbReference type="SAM" id="MobiDB-lite"/>
    </source>
</evidence>
<feature type="transmembrane region" description="Helical" evidence="7">
    <location>
        <begin position="303"/>
        <end position="325"/>
    </location>
</feature>
<sequence>MKINIVSILSLLIASSLAMATTRYTVPIPEGIPVLETRQQLNDMADQYPMGTVDDRNGGYYLLDHDGTVLAVTSDSLSEELDASMEEARKLHAGNLDDEADIEFTQTKLENASDALYEAYATKGPEWHQQMTRRLLRKVDLHLLPFLVVMYLLNFLDRNNLSQARLGTLEKDLGMAGTDFNLATSILFVGYLLMQLPSNLLLTRVKPSWLLGGAMAIWGIISACQAAATSFKGLVLARFFLGFVEAPFFPGAIMLMSSWYTRQELGHRIAWFYAGSSLANAFGGLIGAGVLGNLDGVHGIAGWRWLFIIEGSITVGVSLFSTVFLPNYPATTSWLDETEQAYAQWRLINDAGEADDTNAVSIRDALAMVLRDRRIYLFILLQHSSLLSQTFQYFFPTIVKTLGYGSIETLLITAPVWIATFLVSLFVTWTSGRTNDRSWHIMGLMSDAHGRRVSVPNHHRLGSQFIPPSASQALGSHRDGQYDREHGDNLWQLYVAFIFWTAICSRGQCDGGGSGSGGSAGVGDSDGAFQDEQEAGGGEGT</sequence>
<dbReference type="FunFam" id="1.20.1250.20:FF:000057">
    <property type="entry name" value="MFS general substrate transporter"/>
    <property type="match status" value="1"/>
</dbReference>
<evidence type="ECO:0000256" key="5">
    <source>
        <dbReference type="ARBA" id="ARBA00023136"/>
    </source>
</evidence>
<feature type="transmembrane region" description="Helical" evidence="7">
    <location>
        <begin position="235"/>
        <end position="257"/>
    </location>
</feature>
<evidence type="ECO:0000256" key="7">
    <source>
        <dbReference type="SAM" id="Phobius"/>
    </source>
</evidence>
<feature type="transmembrane region" description="Helical" evidence="7">
    <location>
        <begin position="139"/>
        <end position="156"/>
    </location>
</feature>
<dbReference type="Pfam" id="PF07690">
    <property type="entry name" value="MFS_1"/>
    <property type="match status" value="1"/>
</dbReference>
<evidence type="ECO:0000256" key="8">
    <source>
        <dbReference type="SAM" id="SignalP"/>
    </source>
</evidence>